<protein>
    <submittedName>
        <fullName evidence="1">Uncharacterized protein</fullName>
    </submittedName>
</protein>
<gene>
    <name evidence="1" type="ORF">M7I_6022</name>
</gene>
<name>H0ETG0_GLAL7</name>
<accession>H0ETG0</accession>
<dbReference type="InParanoid" id="H0ETG0"/>
<dbReference type="AlphaFoldDB" id="H0ETG0"/>
<comment type="caution">
    <text evidence="1">The sequence shown here is derived from an EMBL/GenBank/DDBJ whole genome shotgun (WGS) entry which is preliminary data.</text>
</comment>
<evidence type="ECO:0000313" key="2">
    <source>
        <dbReference type="Proteomes" id="UP000005446"/>
    </source>
</evidence>
<keyword evidence="2" id="KW-1185">Reference proteome</keyword>
<evidence type="ECO:0000313" key="1">
    <source>
        <dbReference type="EMBL" id="EHK98255.1"/>
    </source>
</evidence>
<dbReference type="EMBL" id="AGUE01000161">
    <property type="protein sequence ID" value="EHK98255.1"/>
    <property type="molecule type" value="Genomic_DNA"/>
</dbReference>
<organism evidence="1 2">
    <name type="scientific">Glarea lozoyensis (strain ATCC 74030 / MF5533)</name>
    <dbReference type="NCBI Taxonomy" id="1104152"/>
    <lineage>
        <taxon>Eukaryota</taxon>
        <taxon>Fungi</taxon>
        <taxon>Dikarya</taxon>
        <taxon>Ascomycota</taxon>
        <taxon>Pezizomycotina</taxon>
        <taxon>Leotiomycetes</taxon>
        <taxon>Helotiales</taxon>
        <taxon>Helotiaceae</taxon>
        <taxon>Glarea</taxon>
    </lineage>
</organism>
<proteinExistence type="predicted"/>
<reference evidence="1 2" key="1">
    <citation type="journal article" date="2012" name="Eukaryot. Cell">
        <title>Genome sequence of the fungus Glarea lozoyensis: the first genome sequence of a species from the Helotiaceae family.</title>
        <authorList>
            <person name="Youssar L."/>
            <person name="Gruening B.A."/>
            <person name="Erxleben A."/>
            <person name="Guenther S."/>
            <person name="Huettel W."/>
        </authorList>
    </citation>
    <scope>NUCLEOTIDE SEQUENCE [LARGE SCALE GENOMIC DNA]</scope>
    <source>
        <strain evidence="2">ATCC 74030 / MF5533</strain>
    </source>
</reference>
<dbReference type="HOGENOM" id="CLU_3106538_0_0_1"/>
<dbReference type="Proteomes" id="UP000005446">
    <property type="component" value="Unassembled WGS sequence"/>
</dbReference>
<dbReference type="OrthoDB" id="3687641at2759"/>
<sequence>MSGRQHLTTSPTPGVLMEQNHTQDFDRIGQWIKENGVKEVELDNLWWGGAA</sequence>